<dbReference type="SUPFAM" id="SSF51735">
    <property type="entry name" value="NAD(P)-binding Rossmann-fold domains"/>
    <property type="match status" value="1"/>
</dbReference>
<protein>
    <submittedName>
        <fullName evidence="2">Oxidoreductase</fullName>
    </submittedName>
</protein>
<dbReference type="Proteomes" id="UP000316726">
    <property type="component" value="Chromosome 2"/>
</dbReference>
<dbReference type="Pfam" id="PF01408">
    <property type="entry name" value="GFO_IDH_MocA"/>
    <property type="match status" value="1"/>
</dbReference>
<dbReference type="Gene3D" id="3.30.360.10">
    <property type="entry name" value="Dihydrodipicolinate Reductase, domain 2"/>
    <property type="match status" value="1"/>
</dbReference>
<dbReference type="GO" id="GO:0006740">
    <property type="term" value="P:NADPH regeneration"/>
    <property type="evidence" value="ECO:0007669"/>
    <property type="project" value="TreeGrafter"/>
</dbReference>
<evidence type="ECO:0000259" key="1">
    <source>
        <dbReference type="Pfam" id="PF01408"/>
    </source>
</evidence>
<dbReference type="PANTHER" id="PTHR42840:SF5">
    <property type="entry name" value="NAD(P)-BINDING ROSSMANN-FOLD SUPERFAMILY PROTEIN"/>
    <property type="match status" value="1"/>
</dbReference>
<dbReference type="Gene3D" id="3.40.50.720">
    <property type="entry name" value="NAD(P)-binding Rossmann-like Domain"/>
    <property type="match status" value="1"/>
</dbReference>
<dbReference type="AlphaFoldDB" id="A0A5B8MEZ7"/>
<sequence length="391" mass="42445">MGEEGVVVRVALVGAGNFAENTYVPLLTSPELRRSVSISAVWSRSQAKVDKLCEGLTGGGAVKKYHAEDGLEAVLRSNDVDAVIVLLPPKAGLEVTAKALRLGKHVLQEKPVGTSRRDVQSILEEYGKMGEFRPLWGVAENYRYEEAYAEARNLIEGDLGPLISLTLNASLALNESSCYWHTPWRHSTEELPAVDGVGIGYLFEGPVHFMAAIRKLVGCTRGGAIHASATLMAKNQALSPQQLDTLVGFLRFEGDESTPCVPCSISITYAASRPLVLFVAICERGNFTIERVPGKYRISVVRAGQTTTTETREVPFNGVEREVLSFVRGVQKFKAVAGEAPANLRRKVGLVPEECLDLSPVEALLDMDCLLSLFEAAQTNQVTPVPQHPSD</sequence>
<dbReference type="GO" id="GO:0000166">
    <property type="term" value="F:nucleotide binding"/>
    <property type="evidence" value="ECO:0007669"/>
    <property type="project" value="InterPro"/>
</dbReference>
<feature type="domain" description="Gfo/Idh/MocA-like oxidoreductase N-terminal" evidence="1">
    <location>
        <begin position="8"/>
        <end position="128"/>
    </location>
</feature>
<evidence type="ECO:0000313" key="2">
    <source>
        <dbReference type="EMBL" id="QDZ18999.1"/>
    </source>
</evidence>
<dbReference type="OrthoDB" id="64915at2759"/>
<evidence type="ECO:0000313" key="3">
    <source>
        <dbReference type="Proteomes" id="UP000316726"/>
    </source>
</evidence>
<dbReference type="InterPro" id="IPR036291">
    <property type="entry name" value="NAD(P)-bd_dom_sf"/>
</dbReference>
<dbReference type="GO" id="GO:0016491">
    <property type="term" value="F:oxidoreductase activity"/>
    <property type="evidence" value="ECO:0007669"/>
    <property type="project" value="TreeGrafter"/>
</dbReference>
<dbReference type="InterPro" id="IPR000683">
    <property type="entry name" value="Gfo/Idh/MocA-like_OxRdtase_N"/>
</dbReference>
<reference evidence="2 3" key="1">
    <citation type="submission" date="2018-07" db="EMBL/GenBank/DDBJ databases">
        <title>The complete nuclear genome of the prasinophyte Chloropicon primus (CCMP1205).</title>
        <authorList>
            <person name="Pombert J.-F."/>
            <person name="Otis C."/>
            <person name="Turmel M."/>
            <person name="Lemieux C."/>
        </authorList>
    </citation>
    <scope>NUCLEOTIDE SEQUENCE [LARGE SCALE GENOMIC DNA]</scope>
    <source>
        <strain evidence="2 3">CCMP1205</strain>
    </source>
</reference>
<dbReference type="PANTHER" id="PTHR42840">
    <property type="entry name" value="NAD(P)-BINDING ROSSMANN-FOLD SUPERFAMILY PROTEIN-RELATED"/>
    <property type="match status" value="1"/>
</dbReference>
<accession>A0A5B8MEZ7</accession>
<keyword evidence="3" id="KW-1185">Reference proteome</keyword>
<dbReference type="GO" id="GO:0005737">
    <property type="term" value="C:cytoplasm"/>
    <property type="evidence" value="ECO:0007669"/>
    <property type="project" value="TreeGrafter"/>
</dbReference>
<dbReference type="STRING" id="1764295.A0A5B8MEZ7"/>
<organism evidence="2 3">
    <name type="scientific">Chloropicon primus</name>
    <dbReference type="NCBI Taxonomy" id="1764295"/>
    <lineage>
        <taxon>Eukaryota</taxon>
        <taxon>Viridiplantae</taxon>
        <taxon>Chlorophyta</taxon>
        <taxon>Chloropicophyceae</taxon>
        <taxon>Chloropicales</taxon>
        <taxon>Chloropicaceae</taxon>
        <taxon>Chloropicon</taxon>
    </lineage>
</organism>
<gene>
    <name evidence="2" type="ORF">A3770_02p15170</name>
</gene>
<proteinExistence type="predicted"/>
<name>A0A5B8MEZ7_9CHLO</name>
<dbReference type="EMBL" id="CP031035">
    <property type="protein sequence ID" value="QDZ18999.1"/>
    <property type="molecule type" value="Genomic_DNA"/>
</dbReference>